<dbReference type="EMBL" id="JABWDY010043908">
    <property type="protein sequence ID" value="KAF5175548.1"/>
    <property type="molecule type" value="Genomic_DNA"/>
</dbReference>
<keyword evidence="3" id="KW-1185">Reference proteome</keyword>
<comment type="caution">
    <text evidence="2">The sequence shown here is derived from an EMBL/GenBank/DDBJ whole genome shotgun (WGS) entry which is preliminary data.</text>
</comment>
<evidence type="ECO:0000256" key="1">
    <source>
        <dbReference type="SAM" id="MobiDB-lite"/>
    </source>
</evidence>
<dbReference type="AlphaFoldDB" id="A0A7J6UST3"/>
<dbReference type="Proteomes" id="UP000554482">
    <property type="component" value="Unassembled WGS sequence"/>
</dbReference>
<name>A0A7J6UST3_THATH</name>
<reference evidence="2 3" key="1">
    <citation type="submission" date="2020-06" db="EMBL/GenBank/DDBJ databases">
        <title>Transcriptomic and genomic resources for Thalictrum thalictroides and T. hernandezii: Facilitating candidate gene discovery in an emerging model plant lineage.</title>
        <authorList>
            <person name="Arias T."/>
            <person name="Riano-Pachon D.M."/>
            <person name="Di Stilio V.S."/>
        </authorList>
    </citation>
    <scope>NUCLEOTIDE SEQUENCE [LARGE SCALE GENOMIC DNA]</scope>
    <source>
        <strain evidence="3">cv. WT478/WT964</strain>
        <tissue evidence="2">Leaves</tissue>
    </source>
</reference>
<gene>
    <name evidence="2" type="ORF">FRX31_034865</name>
</gene>
<proteinExistence type="predicted"/>
<feature type="compositionally biased region" description="Basic and acidic residues" evidence="1">
    <location>
        <begin position="138"/>
        <end position="150"/>
    </location>
</feature>
<evidence type="ECO:0000313" key="2">
    <source>
        <dbReference type="EMBL" id="KAF5175548.1"/>
    </source>
</evidence>
<protein>
    <submittedName>
        <fullName evidence="2">Uncharacterized protein</fullName>
    </submittedName>
</protein>
<feature type="region of interest" description="Disordered" evidence="1">
    <location>
        <begin position="129"/>
        <end position="159"/>
    </location>
</feature>
<sequence>MSLHPKLADKEKAKGPRVTFKQVEKDLAISSFHVKHDIMHTICYIFPEATEVLSHISTGSNECDTEGAICCSGQSEALRTFKVEGISWLTHLTLVFGLTLMKTQGYSRDDEDDLQACCSSPIKTGVDNCSVDESNGVDDPKPTHRSEKNSDYNQRSLRPRSLPIVLEDNSKLRQNRIHAWVHE</sequence>
<accession>A0A7J6UST3</accession>
<organism evidence="2 3">
    <name type="scientific">Thalictrum thalictroides</name>
    <name type="common">Rue-anemone</name>
    <name type="synonym">Anemone thalictroides</name>
    <dbReference type="NCBI Taxonomy" id="46969"/>
    <lineage>
        <taxon>Eukaryota</taxon>
        <taxon>Viridiplantae</taxon>
        <taxon>Streptophyta</taxon>
        <taxon>Embryophyta</taxon>
        <taxon>Tracheophyta</taxon>
        <taxon>Spermatophyta</taxon>
        <taxon>Magnoliopsida</taxon>
        <taxon>Ranunculales</taxon>
        <taxon>Ranunculaceae</taxon>
        <taxon>Thalictroideae</taxon>
        <taxon>Thalictrum</taxon>
    </lineage>
</organism>
<evidence type="ECO:0000313" key="3">
    <source>
        <dbReference type="Proteomes" id="UP000554482"/>
    </source>
</evidence>